<organism evidence="1 2">
    <name type="scientific">Vescimonas coprocola</name>
    <dbReference type="NCBI Taxonomy" id="2714355"/>
    <lineage>
        <taxon>Bacteria</taxon>
        <taxon>Bacillati</taxon>
        <taxon>Bacillota</taxon>
        <taxon>Clostridia</taxon>
        <taxon>Eubacteriales</taxon>
        <taxon>Oscillospiraceae</taxon>
        <taxon>Vescimonas</taxon>
    </lineage>
</organism>
<sequence>MDIREYTSPTLPVAQFVERYVDTAHYDTGCRGCDNYGQVWVCPPYDFSVPDYWGGFREVCLRGVQLRFSPEEQARSYDPEELAERLRQLFSRTARQMILRLREEYPRSDILTVGGCHLCEHCTRPEGRSCRYPEGIGYTLESLGCDVSTAAEQLLGWPLLWSRKGCLPEYMALVCGVLIR</sequence>
<dbReference type="KEGG" id="vcop:MM50RIKEN_16180"/>
<dbReference type="EMBL" id="AP023418">
    <property type="protein sequence ID" value="BCK81855.1"/>
    <property type="molecule type" value="Genomic_DNA"/>
</dbReference>
<name>A0A810Q5K5_9FIRM</name>
<dbReference type="Proteomes" id="UP000681035">
    <property type="component" value="Chromosome"/>
</dbReference>
<protein>
    <recommendedName>
        <fullName evidence="3">Metal-binding protein</fullName>
    </recommendedName>
</protein>
<gene>
    <name evidence="1" type="ORF">MM50RIKEN_16180</name>
</gene>
<dbReference type="AlphaFoldDB" id="A0A810Q5K5"/>
<reference evidence="1" key="1">
    <citation type="submission" date="2020-09" db="EMBL/GenBank/DDBJ databases">
        <title>New species isolated from human feces.</title>
        <authorList>
            <person name="Kitahara M."/>
            <person name="Shigeno Y."/>
            <person name="Shime M."/>
            <person name="Matsumoto Y."/>
            <person name="Nakamura S."/>
            <person name="Motooka D."/>
            <person name="Fukuoka S."/>
            <person name="Nishikawa H."/>
            <person name="Benno Y."/>
        </authorList>
    </citation>
    <scope>NUCLEOTIDE SEQUENCE</scope>
    <source>
        <strain evidence="1">MM50</strain>
    </source>
</reference>
<dbReference type="Pfam" id="PF10050">
    <property type="entry name" value="DUF2284"/>
    <property type="match status" value="1"/>
</dbReference>
<evidence type="ECO:0000313" key="2">
    <source>
        <dbReference type="Proteomes" id="UP000681035"/>
    </source>
</evidence>
<accession>A0A810Q5K5</accession>
<evidence type="ECO:0008006" key="3">
    <source>
        <dbReference type="Google" id="ProtNLM"/>
    </source>
</evidence>
<keyword evidence="2" id="KW-1185">Reference proteome</keyword>
<dbReference type="RefSeq" id="WP_213540508.1">
    <property type="nucleotide sequence ID" value="NZ_AP023418.1"/>
</dbReference>
<proteinExistence type="predicted"/>
<dbReference type="InterPro" id="IPR019271">
    <property type="entry name" value="DUF2284_metal-binding"/>
</dbReference>
<evidence type="ECO:0000313" key="1">
    <source>
        <dbReference type="EMBL" id="BCK81855.1"/>
    </source>
</evidence>